<gene>
    <name evidence="5" type="ORF">J2S11_001436</name>
</gene>
<keyword evidence="4" id="KW-0671">Queuosine biosynthesis</keyword>
<dbReference type="RefSeq" id="WP_307392753.1">
    <property type="nucleotide sequence ID" value="NZ_BAAADK010000011.1"/>
</dbReference>
<accession>A0ABT9VX14</accession>
<dbReference type="InterPro" id="IPR003699">
    <property type="entry name" value="QueA"/>
</dbReference>
<keyword evidence="3" id="KW-0949">S-adenosyl-L-methionine</keyword>
<dbReference type="InterPro" id="IPR036100">
    <property type="entry name" value="QueA_sf"/>
</dbReference>
<dbReference type="Gene3D" id="3.40.1780.10">
    <property type="entry name" value="QueA-like"/>
    <property type="match status" value="1"/>
</dbReference>
<evidence type="ECO:0000313" key="5">
    <source>
        <dbReference type="EMBL" id="MDQ0165535.1"/>
    </source>
</evidence>
<reference evidence="5 6" key="1">
    <citation type="submission" date="2023-07" db="EMBL/GenBank/DDBJ databases">
        <title>Genomic Encyclopedia of Type Strains, Phase IV (KMG-IV): sequencing the most valuable type-strain genomes for metagenomic binning, comparative biology and taxonomic classification.</title>
        <authorList>
            <person name="Goeker M."/>
        </authorList>
    </citation>
    <scope>NUCLEOTIDE SEQUENCE [LARGE SCALE GENOMIC DNA]</scope>
    <source>
        <strain evidence="5 6">DSM 12751</strain>
    </source>
</reference>
<organism evidence="5 6">
    <name type="scientific">Caldalkalibacillus horti</name>
    <dbReference type="NCBI Taxonomy" id="77523"/>
    <lineage>
        <taxon>Bacteria</taxon>
        <taxon>Bacillati</taxon>
        <taxon>Bacillota</taxon>
        <taxon>Bacilli</taxon>
        <taxon>Bacillales</taxon>
        <taxon>Bacillaceae</taxon>
        <taxon>Caldalkalibacillus</taxon>
    </lineage>
</organism>
<comment type="caution">
    <text evidence="5">The sequence shown here is derived from an EMBL/GenBank/DDBJ whole genome shotgun (WGS) entry which is preliminary data.</text>
</comment>
<keyword evidence="6" id="KW-1185">Reference proteome</keyword>
<evidence type="ECO:0000256" key="4">
    <source>
        <dbReference type="ARBA" id="ARBA00022785"/>
    </source>
</evidence>
<dbReference type="Gene3D" id="2.40.10.240">
    <property type="entry name" value="QueA-like"/>
    <property type="match status" value="1"/>
</dbReference>
<dbReference type="PANTHER" id="PTHR30307">
    <property type="entry name" value="S-ADENOSYLMETHIONINE:TRNA RIBOSYLTRANSFERASE-ISOMERASE"/>
    <property type="match status" value="1"/>
</dbReference>
<name>A0ABT9VX14_9BACI</name>
<dbReference type="EMBL" id="JAUSTY010000005">
    <property type="protein sequence ID" value="MDQ0165535.1"/>
    <property type="molecule type" value="Genomic_DNA"/>
</dbReference>
<keyword evidence="5" id="KW-0328">Glycosyltransferase</keyword>
<dbReference type="PANTHER" id="PTHR30307:SF0">
    <property type="entry name" value="S-ADENOSYLMETHIONINE:TRNA RIBOSYLTRANSFERASE-ISOMERASE"/>
    <property type="match status" value="1"/>
</dbReference>
<keyword evidence="1" id="KW-0963">Cytoplasm</keyword>
<dbReference type="InterPro" id="IPR042119">
    <property type="entry name" value="QueA_dom2"/>
</dbReference>
<sequence length="308" mass="35730">MKLLSLNRRTGETGHFVFNQLEELLRPGDAVILNNSRTIPAQLTGKSKNDEQVIMRLAKRVNEDTWKVLLIGEKTWKQGDTFRFNDHVTAVISERQEGHPLVTMKFSICCQELWNEFYKQGEPIRYEYIHVPWELDYYQTVFATVPSSVEMPSAGRAFSWELIQKLRKKNIQIGFVQLHTGLSYYEDDHLPHIPSDHIEEYFIPLETADFVTQLKQQGGRVIAVGTTVVRALESVYAKHKKVQEIHDQTNLYITQDFKLQLVDGLITDLHEPEASHLDLLLAFIQQDFLQSSYEEAIQKGYLWHELGI</sequence>
<evidence type="ECO:0000256" key="1">
    <source>
        <dbReference type="ARBA" id="ARBA00022490"/>
    </source>
</evidence>
<evidence type="ECO:0000256" key="2">
    <source>
        <dbReference type="ARBA" id="ARBA00022679"/>
    </source>
</evidence>
<dbReference type="InterPro" id="IPR042118">
    <property type="entry name" value="QueA_dom1"/>
</dbReference>
<dbReference type="Proteomes" id="UP001235840">
    <property type="component" value="Unassembled WGS sequence"/>
</dbReference>
<dbReference type="Pfam" id="PF02547">
    <property type="entry name" value="Queuosine_synth"/>
    <property type="match status" value="1"/>
</dbReference>
<dbReference type="SUPFAM" id="SSF111337">
    <property type="entry name" value="QueA-like"/>
    <property type="match status" value="1"/>
</dbReference>
<proteinExistence type="predicted"/>
<dbReference type="GO" id="GO:0051075">
    <property type="term" value="F:S-adenosylmethionine:tRNA ribosyltransferase-isomerase activity"/>
    <property type="evidence" value="ECO:0007669"/>
    <property type="project" value="UniProtKB-EC"/>
</dbReference>
<evidence type="ECO:0000313" key="6">
    <source>
        <dbReference type="Proteomes" id="UP001235840"/>
    </source>
</evidence>
<evidence type="ECO:0000256" key="3">
    <source>
        <dbReference type="ARBA" id="ARBA00022691"/>
    </source>
</evidence>
<keyword evidence="2 5" id="KW-0808">Transferase</keyword>
<protein>
    <submittedName>
        <fullName evidence="5">S-adenosylmethionine:tRNA ribosyltransferase-isomerase</fullName>
        <ecNumber evidence="5">2.4.99.17</ecNumber>
    </submittedName>
</protein>
<dbReference type="EC" id="2.4.99.17" evidence="5"/>